<dbReference type="PANTHER" id="PTHR42949">
    <property type="entry name" value="ANAEROBIC GLYCEROL-3-PHOSPHATE DEHYDROGENASE SUBUNIT B"/>
    <property type="match status" value="1"/>
</dbReference>
<feature type="non-terminal residue" evidence="3">
    <location>
        <position position="146"/>
    </location>
</feature>
<dbReference type="Gene3D" id="3.50.50.60">
    <property type="entry name" value="FAD/NAD(P)-binding domain"/>
    <property type="match status" value="1"/>
</dbReference>
<feature type="domain" description="FAD/NAD(P)-binding" evidence="2">
    <location>
        <begin position="3"/>
        <end position="131"/>
    </location>
</feature>
<accession>A0A382EIU8</accession>
<reference evidence="3" key="1">
    <citation type="submission" date="2018-05" db="EMBL/GenBank/DDBJ databases">
        <authorList>
            <person name="Lanie J.A."/>
            <person name="Ng W.-L."/>
            <person name="Kazmierczak K.M."/>
            <person name="Andrzejewski T.M."/>
            <person name="Davidsen T.M."/>
            <person name="Wayne K.J."/>
            <person name="Tettelin H."/>
            <person name="Glass J.I."/>
            <person name="Rusch D."/>
            <person name="Podicherti R."/>
            <person name="Tsui H.-C.T."/>
            <person name="Winkler M.E."/>
        </authorList>
    </citation>
    <scope>NUCLEOTIDE SEQUENCE</scope>
</reference>
<name>A0A382EIU8_9ZZZZ</name>
<sequence length="146" mass="15363">VHFKVAIIGGGPAGIGAAVGLAKRGVGPVILIERRGEVGGTPMGYRKKPGGVPTFVEWTRGRVVFGEELAGRLTKRLAQTGTTIRLSTQVTKIYPAEKRLTLLGPEGLEDIVVDAVVLAAGAREQTPAEKGWLAGARTARVGFTRH</sequence>
<protein>
    <recommendedName>
        <fullName evidence="2">FAD/NAD(P)-binding domain-containing protein</fullName>
    </recommendedName>
</protein>
<dbReference type="GO" id="GO:0016491">
    <property type="term" value="F:oxidoreductase activity"/>
    <property type="evidence" value="ECO:0007669"/>
    <property type="project" value="UniProtKB-KW"/>
</dbReference>
<gene>
    <name evidence="3" type="ORF">METZ01_LOCUS202651</name>
</gene>
<feature type="non-terminal residue" evidence="3">
    <location>
        <position position="1"/>
    </location>
</feature>
<dbReference type="PRINTS" id="PR00419">
    <property type="entry name" value="ADXRDTASE"/>
</dbReference>
<dbReference type="InterPro" id="IPR036188">
    <property type="entry name" value="FAD/NAD-bd_sf"/>
</dbReference>
<proteinExistence type="predicted"/>
<dbReference type="SUPFAM" id="SSF51905">
    <property type="entry name" value="FAD/NAD(P)-binding domain"/>
    <property type="match status" value="1"/>
</dbReference>
<dbReference type="PANTHER" id="PTHR42949:SF3">
    <property type="entry name" value="ANAEROBIC GLYCEROL-3-PHOSPHATE DEHYDROGENASE SUBUNIT B"/>
    <property type="match status" value="1"/>
</dbReference>
<dbReference type="InterPro" id="IPR023753">
    <property type="entry name" value="FAD/NAD-binding_dom"/>
</dbReference>
<organism evidence="3">
    <name type="scientific">marine metagenome</name>
    <dbReference type="NCBI Taxonomy" id="408172"/>
    <lineage>
        <taxon>unclassified sequences</taxon>
        <taxon>metagenomes</taxon>
        <taxon>ecological metagenomes</taxon>
    </lineage>
</organism>
<evidence type="ECO:0000256" key="1">
    <source>
        <dbReference type="ARBA" id="ARBA00023002"/>
    </source>
</evidence>
<dbReference type="EMBL" id="UINC01044393">
    <property type="protein sequence ID" value="SVB49797.1"/>
    <property type="molecule type" value="Genomic_DNA"/>
</dbReference>
<evidence type="ECO:0000259" key="2">
    <source>
        <dbReference type="Pfam" id="PF07992"/>
    </source>
</evidence>
<dbReference type="Pfam" id="PF07992">
    <property type="entry name" value="Pyr_redox_2"/>
    <property type="match status" value="1"/>
</dbReference>
<dbReference type="AlphaFoldDB" id="A0A382EIU8"/>
<dbReference type="InterPro" id="IPR051691">
    <property type="entry name" value="Metab_Enz_Cyan_OpOx_G3PDH"/>
</dbReference>
<evidence type="ECO:0000313" key="3">
    <source>
        <dbReference type="EMBL" id="SVB49797.1"/>
    </source>
</evidence>
<keyword evidence="1" id="KW-0560">Oxidoreductase</keyword>